<dbReference type="SMART" id="SM00448">
    <property type="entry name" value="REC"/>
    <property type="match status" value="1"/>
</dbReference>
<dbReference type="Pfam" id="PF04397">
    <property type="entry name" value="LytTR"/>
    <property type="match status" value="1"/>
</dbReference>
<proteinExistence type="predicted"/>
<dbReference type="STRING" id="570519.SAMN04488116_3414"/>
<dbReference type="PANTHER" id="PTHR37299:SF1">
    <property type="entry name" value="STAGE 0 SPORULATION PROTEIN A HOMOLOG"/>
    <property type="match status" value="1"/>
</dbReference>
<dbReference type="RefSeq" id="WP_073181846.1">
    <property type="nucleotide sequence ID" value="NZ_FQWL01000009.1"/>
</dbReference>
<reference evidence="5" key="1">
    <citation type="submission" date="2016-11" db="EMBL/GenBank/DDBJ databases">
        <authorList>
            <person name="Varghese N."/>
            <person name="Submissions S."/>
        </authorList>
    </citation>
    <scope>NUCLEOTIDE SEQUENCE [LARGE SCALE GENOMIC DNA]</scope>
    <source>
        <strain evidence="5">DSM 22638</strain>
    </source>
</reference>
<dbReference type="SMART" id="SM00850">
    <property type="entry name" value="LytTR"/>
    <property type="match status" value="1"/>
</dbReference>
<dbReference type="Pfam" id="PF00072">
    <property type="entry name" value="Response_reg"/>
    <property type="match status" value="1"/>
</dbReference>
<dbReference type="PANTHER" id="PTHR37299">
    <property type="entry name" value="TRANSCRIPTIONAL REGULATOR-RELATED"/>
    <property type="match status" value="1"/>
</dbReference>
<dbReference type="GO" id="GO:0000156">
    <property type="term" value="F:phosphorelay response regulator activity"/>
    <property type="evidence" value="ECO:0007669"/>
    <property type="project" value="InterPro"/>
</dbReference>
<dbReference type="Gene3D" id="3.40.50.2300">
    <property type="match status" value="1"/>
</dbReference>
<name>A0A1M5PXV3_9FLAO</name>
<feature type="modified residue" description="4-aspartylphosphate" evidence="1">
    <location>
        <position position="55"/>
    </location>
</feature>
<evidence type="ECO:0000259" key="3">
    <source>
        <dbReference type="PROSITE" id="PS50930"/>
    </source>
</evidence>
<dbReference type="SUPFAM" id="SSF52172">
    <property type="entry name" value="CheY-like"/>
    <property type="match status" value="1"/>
</dbReference>
<dbReference type="PROSITE" id="PS50110">
    <property type="entry name" value="RESPONSE_REGULATORY"/>
    <property type="match status" value="1"/>
</dbReference>
<dbReference type="InterPro" id="IPR001789">
    <property type="entry name" value="Sig_transdc_resp-reg_receiver"/>
</dbReference>
<feature type="domain" description="HTH LytTR-type" evidence="3">
    <location>
        <begin position="154"/>
        <end position="258"/>
    </location>
</feature>
<organism evidence="4 5">
    <name type="scientific">Flagellimonas flava</name>
    <dbReference type="NCBI Taxonomy" id="570519"/>
    <lineage>
        <taxon>Bacteria</taxon>
        <taxon>Pseudomonadati</taxon>
        <taxon>Bacteroidota</taxon>
        <taxon>Flavobacteriia</taxon>
        <taxon>Flavobacteriales</taxon>
        <taxon>Flavobacteriaceae</taxon>
        <taxon>Flagellimonas</taxon>
    </lineage>
</organism>
<dbReference type="Gene3D" id="2.40.50.1020">
    <property type="entry name" value="LytTr DNA-binding domain"/>
    <property type="match status" value="1"/>
</dbReference>
<dbReference type="InterPro" id="IPR011006">
    <property type="entry name" value="CheY-like_superfamily"/>
</dbReference>
<dbReference type="InterPro" id="IPR007492">
    <property type="entry name" value="LytTR_DNA-bd_dom"/>
</dbReference>
<evidence type="ECO:0000256" key="1">
    <source>
        <dbReference type="PROSITE-ProRule" id="PRU00169"/>
    </source>
</evidence>
<dbReference type="Proteomes" id="UP000184532">
    <property type="component" value="Unassembled WGS sequence"/>
</dbReference>
<keyword evidence="1" id="KW-0597">Phosphoprotein</keyword>
<dbReference type="InterPro" id="IPR046947">
    <property type="entry name" value="LytR-like"/>
</dbReference>
<sequence length="258" mass="30021">MKYKILIVDDEQEALSRLRLHLEHFSGLHSIDACQDGNQALAKIKELNPDIVFIDIEMPGMNGIEVLRKCMEPFPYFVFVTAYNEYAIEAFEQNAIDYILKPYEGERIVKALEKAVNRLERDKLAKTADDYRNLLLSFSNSLESRKNREFVKRIAVRSVGKTLFINVDDIVSIEAADQYVEVETSTKKHTVRESMDHLEAILNPKIFFRVHRSFIINIDHVVGMENYDKNSSMVIMKNQRKIKISNSRKPDFKKWMGL</sequence>
<evidence type="ECO:0000313" key="4">
    <source>
        <dbReference type="EMBL" id="SHH06289.1"/>
    </source>
</evidence>
<evidence type="ECO:0000313" key="5">
    <source>
        <dbReference type="Proteomes" id="UP000184532"/>
    </source>
</evidence>
<dbReference type="GO" id="GO:0003677">
    <property type="term" value="F:DNA binding"/>
    <property type="evidence" value="ECO:0007669"/>
    <property type="project" value="InterPro"/>
</dbReference>
<evidence type="ECO:0000259" key="2">
    <source>
        <dbReference type="PROSITE" id="PS50110"/>
    </source>
</evidence>
<protein>
    <submittedName>
        <fullName evidence="4">Two component transcriptional regulator, LytTR family</fullName>
    </submittedName>
</protein>
<accession>A0A1M5PXV3</accession>
<gene>
    <name evidence="4" type="ORF">SAMN04488116_3414</name>
</gene>
<keyword evidence="5" id="KW-1185">Reference proteome</keyword>
<feature type="domain" description="Response regulatory" evidence="2">
    <location>
        <begin position="4"/>
        <end position="116"/>
    </location>
</feature>
<dbReference type="PROSITE" id="PS50930">
    <property type="entry name" value="HTH_LYTTR"/>
    <property type="match status" value="1"/>
</dbReference>
<dbReference type="OrthoDB" id="2168082at2"/>
<dbReference type="AlphaFoldDB" id="A0A1M5PXV3"/>
<dbReference type="EMBL" id="FQWL01000009">
    <property type="protein sequence ID" value="SHH06289.1"/>
    <property type="molecule type" value="Genomic_DNA"/>
</dbReference>